<dbReference type="RefSeq" id="XP_066926794.1">
    <property type="nucleotide sequence ID" value="XM_067070693.1"/>
</dbReference>
<organism evidence="2 3">
    <name type="scientific">Clytia hemisphaerica</name>
    <dbReference type="NCBI Taxonomy" id="252671"/>
    <lineage>
        <taxon>Eukaryota</taxon>
        <taxon>Metazoa</taxon>
        <taxon>Cnidaria</taxon>
        <taxon>Hydrozoa</taxon>
        <taxon>Hydroidolina</taxon>
        <taxon>Leptothecata</taxon>
        <taxon>Obeliida</taxon>
        <taxon>Clytiidae</taxon>
        <taxon>Clytia</taxon>
    </lineage>
</organism>
<dbReference type="AlphaFoldDB" id="A0A7M5WKV4"/>
<feature type="region of interest" description="Disordered" evidence="1">
    <location>
        <begin position="57"/>
        <end position="112"/>
    </location>
</feature>
<accession>A0A7M5WKV4</accession>
<evidence type="ECO:0000256" key="1">
    <source>
        <dbReference type="SAM" id="MobiDB-lite"/>
    </source>
</evidence>
<evidence type="ECO:0000313" key="3">
    <source>
        <dbReference type="Proteomes" id="UP000594262"/>
    </source>
</evidence>
<proteinExistence type="predicted"/>
<reference evidence="2" key="1">
    <citation type="submission" date="2021-01" db="UniProtKB">
        <authorList>
            <consortium name="EnsemblMetazoa"/>
        </authorList>
    </citation>
    <scope>IDENTIFICATION</scope>
</reference>
<keyword evidence="3" id="KW-1185">Reference proteome</keyword>
<dbReference type="GeneID" id="136814184"/>
<evidence type="ECO:0000313" key="2">
    <source>
        <dbReference type="EnsemblMetazoa" id="CLYHEMP008178.1"/>
    </source>
</evidence>
<name>A0A7M5WKV4_9CNID</name>
<feature type="region of interest" description="Disordered" evidence="1">
    <location>
        <begin position="299"/>
        <end position="325"/>
    </location>
</feature>
<dbReference type="Proteomes" id="UP000594262">
    <property type="component" value="Unplaced"/>
</dbReference>
<protein>
    <submittedName>
        <fullName evidence="2">Uncharacterized protein</fullName>
    </submittedName>
</protein>
<dbReference type="EnsemblMetazoa" id="CLYHEMT008178.1">
    <property type="protein sequence ID" value="CLYHEMP008178.1"/>
    <property type="gene ID" value="CLYHEMG008178"/>
</dbReference>
<feature type="compositionally biased region" description="Basic and acidic residues" evidence="1">
    <location>
        <begin position="68"/>
        <end position="91"/>
    </location>
</feature>
<sequence>MFTFEKLYKEDQAIQTLLLISQNEEKGISAHPEFSVPHIESINQSVKKRQKAAAEEDYQVLSPWEGSENEKLSKPNNQDGKDQKRVSKTRDSNLTNKRTPRFRGGKLNSSSSTADEKFQFCHFEESKEHITHYREVVTFSTILDYRNGISNTSIPNHSGGNCKKCDSDGILKQCQCSGGTPSSSGVYYVETSDTVKRHNILAAMESLSRNSSADETTLYRNRKCSSKDRLCRKTSTSTGKLWKSAAAKIPNRTPTGPLKSIQSFASCKHKSCTKTKTRDIRIKTGNESTEALRIYTSPKAYGPRMGSNRPPPNDASEIRGGTPPSQLINCLRPKVPQAAIPNKNTSFQACIMPMNKHTTHVSVGSNISKTP</sequence>